<name>A0ABU1WBP3_9GAMM</name>
<proteinExistence type="predicted"/>
<organism evidence="1 2">
    <name type="scientific">Lysobacter niastensis</name>
    <dbReference type="NCBI Taxonomy" id="380629"/>
    <lineage>
        <taxon>Bacteria</taxon>
        <taxon>Pseudomonadati</taxon>
        <taxon>Pseudomonadota</taxon>
        <taxon>Gammaproteobacteria</taxon>
        <taxon>Lysobacterales</taxon>
        <taxon>Lysobacteraceae</taxon>
        <taxon>Lysobacter</taxon>
    </lineage>
</organism>
<keyword evidence="2" id="KW-1185">Reference proteome</keyword>
<dbReference type="RefSeq" id="WP_310062272.1">
    <property type="nucleotide sequence ID" value="NZ_JAVDVY010000002.1"/>
</dbReference>
<dbReference type="Proteomes" id="UP001251524">
    <property type="component" value="Unassembled WGS sequence"/>
</dbReference>
<evidence type="ECO:0000313" key="1">
    <source>
        <dbReference type="EMBL" id="MDR7135006.1"/>
    </source>
</evidence>
<comment type="caution">
    <text evidence="1">The sequence shown here is derived from an EMBL/GenBank/DDBJ whole genome shotgun (WGS) entry which is preliminary data.</text>
</comment>
<protein>
    <submittedName>
        <fullName evidence="1">Uncharacterized protein</fullName>
    </submittedName>
</protein>
<reference evidence="1 2" key="1">
    <citation type="submission" date="2023-07" db="EMBL/GenBank/DDBJ databases">
        <title>Sorghum-associated microbial communities from plants grown in Nebraska, USA.</title>
        <authorList>
            <person name="Schachtman D."/>
        </authorList>
    </citation>
    <scope>NUCLEOTIDE SEQUENCE [LARGE SCALE GENOMIC DNA]</scope>
    <source>
        <strain evidence="1 2">BE198</strain>
    </source>
</reference>
<dbReference type="EMBL" id="JAVDVY010000002">
    <property type="protein sequence ID" value="MDR7135006.1"/>
    <property type="molecule type" value="Genomic_DNA"/>
</dbReference>
<gene>
    <name evidence="1" type="ORF">J2X06_002215</name>
</gene>
<sequence length="54" mass="5883">MDDIDPATLVNAALRFAQMKMVVAQVRRCAGALWQRAGAVRDMTEAKVFDSTVG</sequence>
<accession>A0ABU1WBP3</accession>
<evidence type="ECO:0000313" key="2">
    <source>
        <dbReference type="Proteomes" id="UP001251524"/>
    </source>
</evidence>